<dbReference type="Gene3D" id="3.90.1300.10">
    <property type="entry name" value="Amidase signature (AS) domain"/>
    <property type="match status" value="1"/>
</dbReference>
<dbReference type="PANTHER" id="PTHR46072:SF11">
    <property type="entry name" value="AMIDASE-RELATED"/>
    <property type="match status" value="1"/>
</dbReference>
<dbReference type="PIRSF" id="PIRSF001221">
    <property type="entry name" value="Amidase_fungi"/>
    <property type="match status" value="1"/>
</dbReference>
<feature type="active site" description="Charge relay system" evidence="3">
    <location>
        <position position="131"/>
    </location>
</feature>
<dbReference type="InterPro" id="IPR023631">
    <property type="entry name" value="Amidase_dom"/>
</dbReference>
<gene>
    <name evidence="6" type="ORF">CLIB1423_05S04654</name>
</gene>
<organism evidence="6 7">
    <name type="scientific">[Candida] railenensis</name>
    <dbReference type="NCBI Taxonomy" id="45579"/>
    <lineage>
        <taxon>Eukaryota</taxon>
        <taxon>Fungi</taxon>
        <taxon>Dikarya</taxon>
        <taxon>Ascomycota</taxon>
        <taxon>Saccharomycotina</taxon>
        <taxon>Pichiomycetes</taxon>
        <taxon>Debaryomycetaceae</taxon>
        <taxon>Kurtzmaniella</taxon>
    </lineage>
</organism>
<reference evidence="6" key="1">
    <citation type="submission" date="2022-03" db="EMBL/GenBank/DDBJ databases">
        <authorList>
            <person name="Legras J.-L."/>
            <person name="Devillers H."/>
            <person name="Grondin C."/>
        </authorList>
    </citation>
    <scope>NUCLEOTIDE SEQUENCE</scope>
    <source>
        <strain evidence="6">CLIB 1423</strain>
    </source>
</reference>
<dbReference type="OrthoDB" id="6428749at2759"/>
<feature type="active site" description="Charge relay system" evidence="3">
    <location>
        <position position="207"/>
    </location>
</feature>
<accession>A0A9P0VX43</accession>
<feature type="domain" description="Amidase" evidence="5">
    <location>
        <begin position="75"/>
        <end position="529"/>
    </location>
</feature>
<evidence type="ECO:0000256" key="2">
    <source>
        <dbReference type="ARBA" id="ARBA00022801"/>
    </source>
</evidence>
<dbReference type="GO" id="GO:0016787">
    <property type="term" value="F:hydrolase activity"/>
    <property type="evidence" value="ECO:0007669"/>
    <property type="project" value="UniProtKB-KW"/>
</dbReference>
<evidence type="ECO:0000256" key="3">
    <source>
        <dbReference type="PIRSR" id="PIRSR001221-1"/>
    </source>
</evidence>
<evidence type="ECO:0000313" key="7">
    <source>
        <dbReference type="Proteomes" id="UP000837801"/>
    </source>
</evidence>
<comment type="caution">
    <text evidence="6">The sequence shown here is derived from an EMBL/GenBank/DDBJ whole genome shotgun (WGS) entry which is preliminary data.</text>
</comment>
<sequence>MNWKDIKNRKLAEQRSLLEPYLVSEDKISPIADQNDIGDLIDKSSFITPNQKKITNLEITELLSHYQNATLSVKEVVTAFCFRATLAHQLVNCLTEVRFSEALQEAEQLDEYFRTNGKLRGPLHGIVVSLKDNINVAGLASSMGFIGTSIEKKNEDAAMATAIKRLGGIIIAKTNTSPGMMYSETTNMLWGRTLNPWSRKLLNVGGSSGGEGAIAALKGSNFGIGSDIGGSVRHPAGLNLVYGLKPSSGRFPKHGTVSGQAGQESIVSVYGVISNSLANVEYVTKTIIGSSPYYDLDPSCIPLEYRKFEVDQNAKLNIGILTSDGTTTSTSPVIRGLGIVKHKLLEKGHNIIDWKDTYFTEIKDTIYPFYGANGYAGIKKLIEQSGEPLDPHLKYVEDGKDMAVSELWELHKKRTELAKKYLDFWNGKEDCERLDAIISSVTPFPGCLIDKIVPQPVNAIWNALDYSSITVPVTRCDVSKDKPIDKKNYYISEVDKFVHETYARETEKFHGGPVSVQVICNKLEEEKCLAIARYLNDLLHENDQK</sequence>
<dbReference type="EMBL" id="CAKXYY010000005">
    <property type="protein sequence ID" value="CAH2352057.1"/>
    <property type="molecule type" value="Genomic_DNA"/>
</dbReference>
<protein>
    <submittedName>
        <fullName evidence="6">Acetamidase</fullName>
    </submittedName>
</protein>
<dbReference type="SUPFAM" id="SSF75304">
    <property type="entry name" value="Amidase signature (AS) enzymes"/>
    <property type="match status" value="1"/>
</dbReference>
<proteinExistence type="inferred from homology"/>
<evidence type="ECO:0000256" key="4">
    <source>
        <dbReference type="PIRSR" id="PIRSR001221-2"/>
    </source>
</evidence>
<dbReference type="PANTHER" id="PTHR46072">
    <property type="entry name" value="AMIDASE-RELATED-RELATED"/>
    <property type="match status" value="1"/>
</dbReference>
<keyword evidence="7" id="KW-1185">Reference proteome</keyword>
<evidence type="ECO:0000256" key="1">
    <source>
        <dbReference type="ARBA" id="ARBA00009199"/>
    </source>
</evidence>
<feature type="binding site" evidence="4">
    <location>
        <position position="207"/>
    </location>
    <ligand>
        <name>substrate</name>
    </ligand>
</feature>
<dbReference type="Proteomes" id="UP000837801">
    <property type="component" value="Unassembled WGS sequence"/>
</dbReference>
<feature type="binding site" evidence="4">
    <location>
        <begin position="228"/>
        <end position="231"/>
    </location>
    <ligand>
        <name>substrate</name>
    </ligand>
</feature>
<dbReference type="InterPro" id="IPR036928">
    <property type="entry name" value="AS_sf"/>
</dbReference>
<feature type="binding site" evidence="4">
    <location>
        <position position="180"/>
    </location>
    <ligand>
        <name>substrate</name>
    </ligand>
</feature>
<dbReference type="AlphaFoldDB" id="A0A9P0VX43"/>
<keyword evidence="2" id="KW-0378">Hydrolase</keyword>
<feature type="active site" description="Acyl-ester intermediate" evidence="3">
    <location>
        <position position="231"/>
    </location>
</feature>
<evidence type="ECO:0000313" key="6">
    <source>
        <dbReference type="EMBL" id="CAH2352057.1"/>
    </source>
</evidence>
<name>A0A9P0VX43_9ASCO</name>
<evidence type="ECO:0000259" key="5">
    <source>
        <dbReference type="Pfam" id="PF01425"/>
    </source>
</evidence>
<dbReference type="Pfam" id="PF01425">
    <property type="entry name" value="Amidase"/>
    <property type="match status" value="1"/>
</dbReference>
<comment type="similarity">
    <text evidence="1">Belongs to the amidase family.</text>
</comment>